<proteinExistence type="inferred from homology"/>
<keyword evidence="2" id="KW-0378">Hydrolase</keyword>
<dbReference type="InterPro" id="IPR029052">
    <property type="entry name" value="Metallo-depent_PP-like"/>
</dbReference>
<keyword evidence="8" id="KW-1185">Reference proteome</keyword>
<keyword evidence="1" id="KW-0479">Metal-binding</keyword>
<reference evidence="7 8" key="1">
    <citation type="submission" date="2020-12" db="EMBL/GenBank/DDBJ databases">
        <title>Halosimplex halophilum sp. nov. and Halosimplex salinum sp. nov., two new members of the genus Halosimplex.</title>
        <authorList>
            <person name="Cui H.L."/>
        </authorList>
    </citation>
    <scope>NUCLEOTIDE SEQUENCE [LARGE SCALE GENOMIC DNA]</scope>
    <source>
        <strain evidence="7 8">YGH94</strain>
    </source>
</reference>
<organism evidence="7 8">
    <name type="scientific">Halosimplex litoreum</name>
    <dbReference type="NCBI Taxonomy" id="1198301"/>
    <lineage>
        <taxon>Archaea</taxon>
        <taxon>Methanobacteriati</taxon>
        <taxon>Methanobacteriota</taxon>
        <taxon>Stenosarchaea group</taxon>
        <taxon>Halobacteria</taxon>
        <taxon>Halobacteriales</taxon>
        <taxon>Haloarculaceae</taxon>
        <taxon>Halosimplex</taxon>
    </lineage>
</organism>
<sequence length="323" mass="35032">MVSAQSEAVVARLDAPTADDRTRIAVVSDSHVTPRAEGTAMVYHRAADRLRTALDDAEQRGVDAIVSPGDLTKDGAPWEYDQLDDILEGIETPFFGVPGNHDVPKASTETYRYGDSHETPPVDRFEREYAPDGTIPFVERVGPLDVVGLNTATQPDGSLKETHDGAVSDEDVAWLEDTLATVETPVVLMHHNTPAMYDQFRDLRDAAHPEMGLPPVMRDPGPLVDVLTDAEVPLVVSGHLHNLGVAKTGSTWEVTTPATGSFPQAYLVFEVDTDGTTVRYVPVADTEGMTEAHQARRSDGVTSMAYTSFASIRLATLPLVDER</sequence>
<dbReference type="SUPFAM" id="SSF56300">
    <property type="entry name" value="Metallo-dependent phosphatases"/>
    <property type="match status" value="1"/>
</dbReference>
<evidence type="ECO:0000256" key="2">
    <source>
        <dbReference type="ARBA" id="ARBA00022801"/>
    </source>
</evidence>
<dbReference type="AlphaFoldDB" id="A0A7T3FZY0"/>
<dbReference type="Pfam" id="PF00149">
    <property type="entry name" value="Metallophos"/>
    <property type="match status" value="1"/>
</dbReference>
<evidence type="ECO:0000256" key="4">
    <source>
        <dbReference type="ARBA" id="ARBA00025742"/>
    </source>
</evidence>
<gene>
    <name evidence="7" type="ORF">I7X12_04060</name>
</gene>
<dbReference type="RefSeq" id="WP_198062593.1">
    <property type="nucleotide sequence ID" value="NZ_CP065856.1"/>
</dbReference>
<comment type="similarity">
    <text evidence="4">Belongs to the cyclic nucleotide phosphodiesterase class-III family.</text>
</comment>
<dbReference type="Gene3D" id="3.60.21.10">
    <property type="match status" value="1"/>
</dbReference>
<dbReference type="EMBL" id="CP065856">
    <property type="protein sequence ID" value="QPV63813.1"/>
    <property type="molecule type" value="Genomic_DNA"/>
</dbReference>
<dbReference type="Proteomes" id="UP000595001">
    <property type="component" value="Chromosome"/>
</dbReference>
<name>A0A7T3FZY0_9EURY</name>
<dbReference type="PANTHER" id="PTHR42988">
    <property type="entry name" value="PHOSPHOHYDROLASE"/>
    <property type="match status" value="1"/>
</dbReference>
<dbReference type="GeneID" id="60587639"/>
<dbReference type="KEGG" id="hlt:I7X12_04060"/>
<dbReference type="GO" id="GO:0016787">
    <property type="term" value="F:hydrolase activity"/>
    <property type="evidence" value="ECO:0007669"/>
    <property type="project" value="UniProtKB-KW"/>
</dbReference>
<feature type="domain" description="Calcineurin-like phosphoesterase" evidence="6">
    <location>
        <begin position="23"/>
        <end position="242"/>
    </location>
</feature>
<evidence type="ECO:0000313" key="7">
    <source>
        <dbReference type="EMBL" id="QPV63813.1"/>
    </source>
</evidence>
<accession>A0A7T3FZY0</accession>
<evidence type="ECO:0000256" key="5">
    <source>
        <dbReference type="SAM" id="MobiDB-lite"/>
    </source>
</evidence>
<dbReference type="OrthoDB" id="7513at2157"/>
<dbReference type="PANTHER" id="PTHR42988:SF2">
    <property type="entry name" value="CYCLIC NUCLEOTIDE PHOSPHODIESTERASE CBUA0032-RELATED"/>
    <property type="match status" value="1"/>
</dbReference>
<evidence type="ECO:0000256" key="1">
    <source>
        <dbReference type="ARBA" id="ARBA00022723"/>
    </source>
</evidence>
<evidence type="ECO:0000256" key="3">
    <source>
        <dbReference type="ARBA" id="ARBA00023004"/>
    </source>
</evidence>
<evidence type="ECO:0000313" key="8">
    <source>
        <dbReference type="Proteomes" id="UP000595001"/>
    </source>
</evidence>
<keyword evidence="3" id="KW-0408">Iron</keyword>
<dbReference type="InterPro" id="IPR004843">
    <property type="entry name" value="Calcineurin-like_PHP"/>
</dbReference>
<dbReference type="InterPro" id="IPR050884">
    <property type="entry name" value="CNP_phosphodiesterase-III"/>
</dbReference>
<protein>
    <submittedName>
        <fullName evidence="7">Metallophosphoesterase</fullName>
    </submittedName>
</protein>
<feature type="region of interest" description="Disordered" evidence="5">
    <location>
        <begin position="98"/>
        <end position="122"/>
    </location>
</feature>
<feature type="compositionally biased region" description="Basic and acidic residues" evidence="5">
    <location>
        <begin position="112"/>
        <end position="122"/>
    </location>
</feature>
<evidence type="ECO:0000259" key="6">
    <source>
        <dbReference type="Pfam" id="PF00149"/>
    </source>
</evidence>
<dbReference type="GO" id="GO:0046872">
    <property type="term" value="F:metal ion binding"/>
    <property type="evidence" value="ECO:0007669"/>
    <property type="project" value="UniProtKB-KW"/>
</dbReference>